<dbReference type="AlphaFoldDB" id="A0A5S9IQX7"/>
<evidence type="ECO:0000313" key="2">
    <source>
        <dbReference type="Proteomes" id="UP000326354"/>
    </source>
</evidence>
<dbReference type="KEGG" id="uam:UABAM_04859"/>
<sequence length="80" mass="9393">MSRIKTIPPNNTQEEKLQNAYKKIGAAGNAHILQSQSLHPQAMVDHYKFYLTLMFKESPLSRKFREMIAMSVSRWNHCHY</sequence>
<evidence type="ECO:0000313" key="1">
    <source>
        <dbReference type="EMBL" id="BBM86473.1"/>
    </source>
</evidence>
<gene>
    <name evidence="1" type="ORF">UABAM_04859</name>
</gene>
<dbReference type="RefSeq" id="WP_151970529.1">
    <property type="nucleotide sequence ID" value="NZ_AP019860.1"/>
</dbReference>
<dbReference type="OrthoDB" id="9808310at2"/>
<reference evidence="1 2" key="1">
    <citation type="submission" date="2019-08" db="EMBL/GenBank/DDBJ databases">
        <title>Complete genome sequence of Candidatus Uab amorphum.</title>
        <authorList>
            <person name="Shiratori T."/>
            <person name="Suzuki S."/>
            <person name="Kakizawa Y."/>
            <person name="Ishida K."/>
        </authorList>
    </citation>
    <scope>NUCLEOTIDE SEQUENCE [LARGE SCALE GENOMIC DNA]</scope>
    <source>
        <strain evidence="1 2">SRT547</strain>
    </source>
</reference>
<accession>A0A5S9IQX7</accession>
<dbReference type="InterPro" id="IPR029032">
    <property type="entry name" value="AhpD-like"/>
</dbReference>
<proteinExistence type="predicted"/>
<evidence type="ECO:0008006" key="3">
    <source>
        <dbReference type="Google" id="ProtNLM"/>
    </source>
</evidence>
<dbReference type="Proteomes" id="UP000326354">
    <property type="component" value="Chromosome"/>
</dbReference>
<dbReference type="SUPFAM" id="SSF69118">
    <property type="entry name" value="AhpD-like"/>
    <property type="match status" value="1"/>
</dbReference>
<protein>
    <recommendedName>
        <fullName evidence="3">Carboxymuconolactone decarboxylase-like domain-containing protein</fullName>
    </recommendedName>
</protein>
<name>A0A5S9IQX7_UABAM</name>
<keyword evidence="2" id="KW-1185">Reference proteome</keyword>
<dbReference type="Gene3D" id="1.20.1290.10">
    <property type="entry name" value="AhpD-like"/>
    <property type="match status" value="1"/>
</dbReference>
<dbReference type="EMBL" id="AP019860">
    <property type="protein sequence ID" value="BBM86473.1"/>
    <property type="molecule type" value="Genomic_DNA"/>
</dbReference>
<organism evidence="1 2">
    <name type="scientific">Uabimicrobium amorphum</name>
    <dbReference type="NCBI Taxonomy" id="2596890"/>
    <lineage>
        <taxon>Bacteria</taxon>
        <taxon>Pseudomonadati</taxon>
        <taxon>Planctomycetota</taxon>
        <taxon>Candidatus Uabimicrobiia</taxon>
        <taxon>Candidatus Uabimicrobiales</taxon>
        <taxon>Candidatus Uabimicrobiaceae</taxon>
        <taxon>Candidatus Uabimicrobium</taxon>
    </lineage>
</organism>